<dbReference type="SUPFAM" id="SSF50974">
    <property type="entry name" value="Nitrous oxide reductase, N-terminal domain"/>
    <property type="match status" value="1"/>
</dbReference>
<dbReference type="Proteomes" id="UP000635606">
    <property type="component" value="Unassembled WGS sequence"/>
</dbReference>
<evidence type="ECO:0000313" key="3">
    <source>
        <dbReference type="Proteomes" id="UP000635606"/>
    </source>
</evidence>
<feature type="chain" id="PRO_5035303205" description="40-residue YVTN family beta-propeller repeat-containing protein" evidence="1">
    <location>
        <begin position="28"/>
        <end position="449"/>
    </location>
</feature>
<dbReference type="RefSeq" id="WP_203935004.1">
    <property type="nucleotide sequence ID" value="NZ_BOPH01000152.1"/>
</dbReference>
<name>A0A8J4EHQ4_9ACTN</name>
<sequence>MRRLSTILVAGVAGLALVAAGPQPAVAAEQELVVVNSVTVLDTGFSDMVKSDRIFLSGGADHDTIQIADLDGVIVGTIPGQAGATGLTLSSDGGTIYAALSRADAISVIDTATGTERGRLELGTGTCPYDVALAGGKLWFSYGCRGSSSGHLGSFDLADPAAPPVLGQGDYLTFAPRLESGSADDPLLFAMVEGVYPNRLISYDVTGATAVRRTAVEELIKSVSEFAVTADGSTVIAATPGPYQFTTKLAAYSTADLTEVGSYGAPGSTISLTVEPDGRIATYSDDRGLAFFSPGRYTPDWVVYRQFGLEPAHRGLAIGAANRLYLATKSLSNSAMNLTTIDAPPDTSPVATDFEFTSPTSGGEVGKPVVFAGTLKTEKGEPVGGQTVHVTRTDRRGTVTLPDVTTAADGSFGFRNRPRATGENTWTFTFDGTDRYLPRTYTVSIPVTR</sequence>
<evidence type="ECO:0008006" key="4">
    <source>
        <dbReference type="Google" id="ProtNLM"/>
    </source>
</evidence>
<dbReference type="InterPro" id="IPR015943">
    <property type="entry name" value="WD40/YVTN_repeat-like_dom_sf"/>
</dbReference>
<protein>
    <recommendedName>
        <fullName evidence="4">40-residue YVTN family beta-propeller repeat-containing protein</fullName>
    </recommendedName>
</protein>
<gene>
    <name evidence="2" type="ORF">Voc01_101510</name>
</gene>
<evidence type="ECO:0000313" key="2">
    <source>
        <dbReference type="EMBL" id="GIJ75234.1"/>
    </source>
</evidence>
<keyword evidence="3" id="KW-1185">Reference proteome</keyword>
<dbReference type="InterPro" id="IPR011045">
    <property type="entry name" value="N2O_reductase_N"/>
</dbReference>
<reference evidence="2" key="1">
    <citation type="submission" date="2021-01" db="EMBL/GenBank/DDBJ databases">
        <title>Whole genome shotgun sequence of Virgisporangium ochraceum NBRC 16418.</title>
        <authorList>
            <person name="Komaki H."/>
            <person name="Tamura T."/>
        </authorList>
    </citation>
    <scope>NUCLEOTIDE SEQUENCE</scope>
    <source>
        <strain evidence="2">NBRC 16418</strain>
    </source>
</reference>
<dbReference type="AlphaFoldDB" id="A0A8J4EHQ4"/>
<comment type="caution">
    <text evidence="2">The sequence shown here is derived from an EMBL/GenBank/DDBJ whole genome shotgun (WGS) entry which is preliminary data.</text>
</comment>
<evidence type="ECO:0000256" key="1">
    <source>
        <dbReference type="SAM" id="SignalP"/>
    </source>
</evidence>
<feature type="signal peptide" evidence="1">
    <location>
        <begin position="1"/>
        <end position="27"/>
    </location>
</feature>
<accession>A0A8J4EHQ4</accession>
<proteinExistence type="predicted"/>
<dbReference type="EMBL" id="BOPH01000152">
    <property type="protein sequence ID" value="GIJ75234.1"/>
    <property type="molecule type" value="Genomic_DNA"/>
</dbReference>
<dbReference type="Gene3D" id="2.130.10.10">
    <property type="entry name" value="YVTN repeat-like/Quinoprotein amine dehydrogenase"/>
    <property type="match status" value="1"/>
</dbReference>
<organism evidence="2 3">
    <name type="scientific">Virgisporangium ochraceum</name>
    <dbReference type="NCBI Taxonomy" id="65505"/>
    <lineage>
        <taxon>Bacteria</taxon>
        <taxon>Bacillati</taxon>
        <taxon>Actinomycetota</taxon>
        <taxon>Actinomycetes</taxon>
        <taxon>Micromonosporales</taxon>
        <taxon>Micromonosporaceae</taxon>
        <taxon>Virgisporangium</taxon>
    </lineage>
</organism>
<keyword evidence="1" id="KW-0732">Signal</keyword>